<keyword evidence="5" id="KW-0418">Kinase</keyword>
<evidence type="ECO:0000259" key="10">
    <source>
        <dbReference type="PROSITE" id="PS50110"/>
    </source>
</evidence>
<dbReference type="Gene3D" id="3.40.190.10">
    <property type="entry name" value="Periplasmic binding protein-like II"/>
    <property type="match status" value="4"/>
</dbReference>
<feature type="modified residue" description="4-aspartylphosphate" evidence="7">
    <location>
        <position position="1008"/>
    </location>
</feature>
<evidence type="ECO:0000256" key="7">
    <source>
        <dbReference type="PROSITE-ProRule" id="PRU00169"/>
    </source>
</evidence>
<dbReference type="CDD" id="cd17546">
    <property type="entry name" value="REC_hyHK_CKI1_RcsC-like"/>
    <property type="match status" value="1"/>
</dbReference>
<dbReference type="SUPFAM" id="SSF47384">
    <property type="entry name" value="Homodimeric domain of signal transducing histidine kinase"/>
    <property type="match status" value="1"/>
</dbReference>
<sequence>MNLLRALVSCLLVLISTSTYVNADCVISSKSVLKVGVTTTSYPPYWTGSVLLPQGLTHDVAMLISSHLNVEIEYLAFKTIADVKDAIKAGEVDLAIGYLKTPQREQDFLFSEPVYKEAVAGWISNQALEFNDPSELRWACLKGMSLCSILEQNRFNDVLHVDDYASFYEYLSSGKVDALIGFYSSFLNYFVNMNIDGQNLYFDHRFGDFESHIILNKGQDKLKLKLDKLIKTASFQQSLNDLEEFYHNHYYPKDLYEKWFHSDESEIVVKYTLDNDLFPYSYKNDDGEVVGYVHDIIRRIQEITPLEFKYVPSEGRDLQEMLMTGEIDLIPVARRENYDSSLTVESKNSIEIKYVLIKSLEKYSDIKYALLDRFNYNTENSVPEGFEVFDSIEQLLRSLANGEVTHAYVNKYLVESILHAQTSVPFRVSSVMGKYHFNTNASMLMRKDNSHLNLLLEEAFLMLSPRELEGFWARYNTVEYRFGYHQETVNKILLAFLVIFVVSAWGVYAFALRMRSQVDGAHKKSELSEVHRRWLVDIIDNIPNYVCIRDESGTVELSNRSFRNLCRSVGAVNENQLLDLIINNAEVELHSDDSKHLHVCKENHPLDGTYFHVVNNQVTHYVDNMALYMTVLTDITELKEKEQKLLKANKDAETSIQQKTNFLAVISHELRTPISGILGLMEMLKHRTYDELGKDILNNASASTGKLKLLVDDILDFSKLDANQLSINIERHNLALELSPILKSFESLAERKGIGFYLDWVPTPYIFSNVDFLRFSQIVSNVLSNSVKFTEFGSIVVKLQVNESLLTMDIKDSGIGMVEGELEHIFDPFVQAQDNIARKYGGTGLGMSIVKNLIDLMQGTIEIKSAKNIGTSVHISLPIVSCPYQYANSQREFTSTSHAMTLWLKSFDVEADRILQPENFPERRNVYPDEVLLLMTKDDLDSDEQVVVEQWTKLTGKLLVVEDDPINRFLVKLQLDTLGIESVIVNQGDQALALIQDGRHQFDALLTDCHMPGMNGFELTTVIRNSLCSLSRIPIVAFTADNSELITKKAAKVGIEHILYKPYELFDLHKVLSAVLPHQSEVEQVSVVTSSGEHALLSQFSEEDQVLMAQAIIDSLSMAISQFNEGSEEIAAITHRVKGAAGALQIMSVVELCDMLSKEPNNKQIKKQLIQCLNDILDEAKQYSNQLATSK</sequence>
<feature type="chain" id="PRO_5018301435" description="histidine kinase" evidence="8">
    <location>
        <begin position="24"/>
        <end position="1191"/>
    </location>
</feature>
<dbReference type="InterPro" id="IPR001638">
    <property type="entry name" value="Solute-binding_3/MltF_N"/>
</dbReference>
<evidence type="ECO:0000256" key="5">
    <source>
        <dbReference type="ARBA" id="ARBA00022777"/>
    </source>
</evidence>
<keyword evidence="8" id="KW-0732">Signal</keyword>
<dbReference type="InterPro" id="IPR005467">
    <property type="entry name" value="His_kinase_dom"/>
</dbReference>
<dbReference type="SMART" id="SM00062">
    <property type="entry name" value="PBPb"/>
    <property type="match status" value="1"/>
</dbReference>
<accession>A0A3N3DXR3</accession>
<dbReference type="CDD" id="cd00082">
    <property type="entry name" value="HisKA"/>
    <property type="match status" value="1"/>
</dbReference>
<organism evidence="11 12">
    <name type="scientific">Vibrio ponticus</name>
    <dbReference type="NCBI Taxonomy" id="265668"/>
    <lineage>
        <taxon>Bacteria</taxon>
        <taxon>Pseudomonadati</taxon>
        <taxon>Pseudomonadota</taxon>
        <taxon>Gammaproteobacteria</taxon>
        <taxon>Vibrionales</taxon>
        <taxon>Vibrionaceae</taxon>
        <taxon>Vibrio</taxon>
    </lineage>
</organism>
<keyword evidence="4" id="KW-0808">Transferase</keyword>
<dbReference type="Pfam" id="PF02518">
    <property type="entry name" value="HATPase_c"/>
    <property type="match status" value="1"/>
</dbReference>
<evidence type="ECO:0000256" key="1">
    <source>
        <dbReference type="ARBA" id="ARBA00000085"/>
    </source>
</evidence>
<dbReference type="Gene3D" id="3.30.565.10">
    <property type="entry name" value="Histidine kinase-like ATPase, C-terminal domain"/>
    <property type="match status" value="1"/>
</dbReference>
<evidence type="ECO:0000313" key="11">
    <source>
        <dbReference type="EMBL" id="ROV58958.1"/>
    </source>
</evidence>
<dbReference type="InterPro" id="IPR011006">
    <property type="entry name" value="CheY-like_superfamily"/>
</dbReference>
<dbReference type="SUPFAM" id="SSF53850">
    <property type="entry name" value="Periplasmic binding protein-like II"/>
    <property type="match status" value="2"/>
</dbReference>
<feature type="domain" description="Response regulatory" evidence="10">
    <location>
        <begin position="957"/>
        <end position="1076"/>
    </location>
</feature>
<dbReference type="GO" id="GO:0009927">
    <property type="term" value="F:histidine phosphotransfer kinase activity"/>
    <property type="evidence" value="ECO:0007669"/>
    <property type="project" value="TreeGrafter"/>
</dbReference>
<dbReference type="InterPro" id="IPR003594">
    <property type="entry name" value="HATPase_dom"/>
</dbReference>
<dbReference type="PANTHER" id="PTHR43047:SF72">
    <property type="entry name" value="OSMOSENSING HISTIDINE PROTEIN KINASE SLN1"/>
    <property type="match status" value="1"/>
</dbReference>
<comment type="caution">
    <text evidence="11">The sequence shown here is derived from an EMBL/GenBank/DDBJ whole genome shotgun (WGS) entry which is preliminary data.</text>
</comment>
<evidence type="ECO:0000256" key="8">
    <source>
        <dbReference type="SAM" id="SignalP"/>
    </source>
</evidence>
<keyword evidence="6" id="KW-0378">Hydrolase</keyword>
<protein>
    <recommendedName>
        <fullName evidence="2">histidine kinase</fullName>
        <ecNumber evidence="2">2.7.13.3</ecNumber>
    </recommendedName>
</protein>
<dbReference type="SUPFAM" id="SSF55874">
    <property type="entry name" value="ATPase domain of HSP90 chaperone/DNA topoisomerase II/histidine kinase"/>
    <property type="match status" value="1"/>
</dbReference>
<evidence type="ECO:0000259" key="9">
    <source>
        <dbReference type="PROSITE" id="PS50109"/>
    </source>
</evidence>
<dbReference type="InterPro" id="IPR004358">
    <property type="entry name" value="Sig_transdc_His_kin-like_C"/>
</dbReference>
<dbReference type="InterPro" id="IPR036641">
    <property type="entry name" value="HPT_dom_sf"/>
</dbReference>
<evidence type="ECO:0000256" key="2">
    <source>
        <dbReference type="ARBA" id="ARBA00012438"/>
    </source>
</evidence>
<dbReference type="Pfam" id="PF00497">
    <property type="entry name" value="SBP_bac_3"/>
    <property type="match status" value="2"/>
</dbReference>
<feature type="signal peptide" evidence="8">
    <location>
        <begin position="1"/>
        <end position="23"/>
    </location>
</feature>
<dbReference type="PANTHER" id="PTHR43047">
    <property type="entry name" value="TWO-COMPONENT HISTIDINE PROTEIN KINASE"/>
    <property type="match status" value="1"/>
</dbReference>
<reference evidence="11 12" key="1">
    <citation type="submission" date="2018-11" db="EMBL/GenBank/DDBJ databases">
        <title>Vibrio ponticus strain CAIM 1751 pathogenic for the snapper Lutjanus guttatus.</title>
        <authorList>
            <person name="Soto-Rodriguez S."/>
            <person name="Lozano-Olvera R."/>
            <person name="Gomez-Gil B."/>
        </authorList>
    </citation>
    <scope>NUCLEOTIDE SEQUENCE [LARGE SCALE GENOMIC DNA]</scope>
    <source>
        <strain evidence="11 12">CAIM 1751</strain>
    </source>
</reference>
<evidence type="ECO:0000256" key="3">
    <source>
        <dbReference type="ARBA" id="ARBA00022553"/>
    </source>
</evidence>
<dbReference type="InterPro" id="IPR003661">
    <property type="entry name" value="HisK_dim/P_dom"/>
</dbReference>
<dbReference type="SMART" id="SM00388">
    <property type="entry name" value="HisKA"/>
    <property type="match status" value="1"/>
</dbReference>
<dbReference type="InterPro" id="IPR001789">
    <property type="entry name" value="Sig_transdc_resp-reg_receiver"/>
</dbReference>
<dbReference type="Pfam" id="PF00512">
    <property type="entry name" value="HisKA"/>
    <property type="match status" value="1"/>
</dbReference>
<dbReference type="GO" id="GO:0016787">
    <property type="term" value="F:hydrolase activity"/>
    <property type="evidence" value="ECO:0007669"/>
    <property type="project" value="UniProtKB-KW"/>
</dbReference>
<evidence type="ECO:0000256" key="6">
    <source>
        <dbReference type="ARBA" id="ARBA00022801"/>
    </source>
</evidence>
<dbReference type="Gene3D" id="1.10.287.130">
    <property type="match status" value="1"/>
</dbReference>
<dbReference type="SUPFAM" id="SSF47226">
    <property type="entry name" value="Histidine-containing phosphotransfer domain, HPT domain"/>
    <property type="match status" value="1"/>
</dbReference>
<dbReference type="PROSITE" id="PS50110">
    <property type="entry name" value="RESPONSE_REGULATORY"/>
    <property type="match status" value="1"/>
</dbReference>
<dbReference type="InterPro" id="IPR036097">
    <property type="entry name" value="HisK_dim/P_sf"/>
</dbReference>
<name>A0A3N3DXR3_9VIBR</name>
<evidence type="ECO:0000256" key="4">
    <source>
        <dbReference type="ARBA" id="ARBA00022679"/>
    </source>
</evidence>
<comment type="catalytic activity">
    <reaction evidence="1">
        <text>ATP + protein L-histidine = ADP + protein N-phospho-L-histidine.</text>
        <dbReference type="EC" id="2.7.13.3"/>
    </reaction>
</comment>
<gene>
    <name evidence="11" type="ORF">EGH82_15870</name>
</gene>
<dbReference type="PROSITE" id="PS50109">
    <property type="entry name" value="HIS_KIN"/>
    <property type="match status" value="1"/>
</dbReference>
<feature type="domain" description="Histidine kinase" evidence="9">
    <location>
        <begin position="665"/>
        <end position="881"/>
    </location>
</feature>
<evidence type="ECO:0000313" key="12">
    <source>
        <dbReference type="Proteomes" id="UP000278792"/>
    </source>
</evidence>
<dbReference type="AlphaFoldDB" id="A0A3N3DXR3"/>
<dbReference type="Pfam" id="PF00072">
    <property type="entry name" value="Response_reg"/>
    <property type="match status" value="1"/>
</dbReference>
<keyword evidence="3 7" id="KW-0597">Phosphoprotein</keyword>
<dbReference type="GO" id="GO:0005886">
    <property type="term" value="C:plasma membrane"/>
    <property type="evidence" value="ECO:0007669"/>
    <property type="project" value="TreeGrafter"/>
</dbReference>
<proteinExistence type="predicted"/>
<dbReference type="SMART" id="SM00387">
    <property type="entry name" value="HATPase_c"/>
    <property type="match status" value="1"/>
</dbReference>
<dbReference type="Gene3D" id="3.40.50.2300">
    <property type="match status" value="1"/>
</dbReference>
<dbReference type="CDD" id="cd16922">
    <property type="entry name" value="HATPase_EvgS-ArcB-TorS-like"/>
    <property type="match status" value="1"/>
</dbReference>
<dbReference type="EMBL" id="RKIK01000056">
    <property type="protein sequence ID" value="ROV58958.1"/>
    <property type="molecule type" value="Genomic_DNA"/>
</dbReference>
<dbReference type="PRINTS" id="PR00344">
    <property type="entry name" value="BCTRLSENSOR"/>
</dbReference>
<dbReference type="GO" id="GO:0000155">
    <property type="term" value="F:phosphorelay sensor kinase activity"/>
    <property type="evidence" value="ECO:0007669"/>
    <property type="project" value="InterPro"/>
</dbReference>
<dbReference type="SUPFAM" id="SSF52172">
    <property type="entry name" value="CheY-like"/>
    <property type="match status" value="1"/>
</dbReference>
<dbReference type="Proteomes" id="UP000278792">
    <property type="component" value="Unassembled WGS sequence"/>
</dbReference>
<dbReference type="InterPro" id="IPR036890">
    <property type="entry name" value="HATPase_C_sf"/>
</dbReference>
<dbReference type="EC" id="2.7.13.3" evidence="2"/>
<dbReference type="SMART" id="SM00448">
    <property type="entry name" value="REC"/>
    <property type="match status" value="1"/>
</dbReference>